<dbReference type="AlphaFoldDB" id="E5R3E6"/>
<dbReference type="RefSeq" id="XP_003176913.1">
    <property type="nucleotide sequence ID" value="XM_003176865.1"/>
</dbReference>
<dbReference type="Proteomes" id="UP000002669">
    <property type="component" value="Unassembled WGS sequence"/>
</dbReference>
<reference evidence="2" key="1">
    <citation type="journal article" date="2012" name="MBio">
        <title>Comparative genome analysis of Trichophyton rubrum and related dermatophytes reveals candidate genes involved in infection.</title>
        <authorList>
            <person name="Martinez D.A."/>
            <person name="Oliver B.G."/>
            <person name="Graeser Y."/>
            <person name="Goldberg J.M."/>
            <person name="Li W."/>
            <person name="Martinez-Rossi N.M."/>
            <person name="Monod M."/>
            <person name="Shelest E."/>
            <person name="Barton R.C."/>
            <person name="Birch E."/>
            <person name="Brakhage A.A."/>
            <person name="Chen Z."/>
            <person name="Gurr S.J."/>
            <person name="Heiman D."/>
            <person name="Heitman J."/>
            <person name="Kosti I."/>
            <person name="Rossi A."/>
            <person name="Saif S."/>
            <person name="Samalova M."/>
            <person name="Saunders C.W."/>
            <person name="Shea T."/>
            <person name="Summerbell R.C."/>
            <person name="Xu J."/>
            <person name="Young S."/>
            <person name="Zeng Q."/>
            <person name="Birren B.W."/>
            <person name="Cuomo C.A."/>
            <person name="White T.C."/>
        </authorList>
    </citation>
    <scope>NUCLEOTIDE SEQUENCE [LARGE SCALE GENOMIC DNA]</scope>
    <source>
        <strain evidence="2">ATCC MYA-4604 / CBS 118893</strain>
    </source>
</reference>
<proteinExistence type="predicted"/>
<keyword evidence="2" id="KW-1185">Reference proteome</keyword>
<accession>E5R3E6</accession>
<dbReference type="GeneID" id="10032235"/>
<name>E5R3E6_ARTGP</name>
<evidence type="ECO:0000313" key="2">
    <source>
        <dbReference type="Proteomes" id="UP000002669"/>
    </source>
</evidence>
<gene>
    <name evidence="1" type="ORF">MGYG_00997</name>
</gene>
<sequence length="122" mass="13547">MRYRLLVNILRLSTKHSYARQVLECTSPSGKTRLIKKLIQNISHQNRILSRQLEDRSSQSFACVQSAFLPLPISQWVADADLKTVAAAAQRTVLAPVEAVTALPAAFLGPYLDSPVYLRVSP</sequence>
<organism evidence="2">
    <name type="scientific">Arthroderma gypseum (strain ATCC MYA-4604 / CBS 118893)</name>
    <name type="common">Microsporum gypseum</name>
    <dbReference type="NCBI Taxonomy" id="535722"/>
    <lineage>
        <taxon>Eukaryota</taxon>
        <taxon>Fungi</taxon>
        <taxon>Dikarya</taxon>
        <taxon>Ascomycota</taxon>
        <taxon>Pezizomycotina</taxon>
        <taxon>Eurotiomycetes</taxon>
        <taxon>Eurotiomycetidae</taxon>
        <taxon>Onygenales</taxon>
        <taxon>Arthrodermataceae</taxon>
        <taxon>Nannizzia</taxon>
    </lineage>
</organism>
<dbReference type="EMBL" id="DS989822">
    <property type="protein sequence ID" value="EFQ97961.1"/>
    <property type="molecule type" value="Genomic_DNA"/>
</dbReference>
<dbReference type="InParanoid" id="E5R3E6"/>
<protein>
    <submittedName>
        <fullName evidence="1">Uncharacterized protein</fullName>
    </submittedName>
</protein>
<dbReference type="HOGENOM" id="CLU_2026151_0_0_1"/>
<dbReference type="VEuPathDB" id="FungiDB:MGYG_00997"/>
<evidence type="ECO:0000313" key="1">
    <source>
        <dbReference type="EMBL" id="EFQ97961.1"/>
    </source>
</evidence>